<keyword evidence="3 6" id="KW-0812">Transmembrane</keyword>
<feature type="transmembrane region" description="Helical" evidence="6">
    <location>
        <begin position="309"/>
        <end position="332"/>
    </location>
</feature>
<dbReference type="Proteomes" id="UP001642409">
    <property type="component" value="Unassembled WGS sequence"/>
</dbReference>
<dbReference type="AlphaFoldDB" id="A0AA86QE22"/>
<keyword evidence="10" id="KW-1185">Reference proteome</keyword>
<keyword evidence="5 6" id="KW-0472">Membrane</keyword>
<reference evidence="9 10" key="2">
    <citation type="submission" date="2024-07" db="EMBL/GenBank/DDBJ databases">
        <authorList>
            <person name="Akdeniz Z."/>
        </authorList>
    </citation>
    <scope>NUCLEOTIDE SEQUENCE [LARGE SCALE GENOMIC DNA]</scope>
</reference>
<proteinExistence type="inferred from homology"/>
<dbReference type="PANTHER" id="PTHR48022">
    <property type="entry name" value="PLASTIDIC GLUCOSE TRANSPORTER 4"/>
    <property type="match status" value="1"/>
</dbReference>
<dbReference type="GO" id="GO:0005351">
    <property type="term" value="F:carbohydrate:proton symporter activity"/>
    <property type="evidence" value="ECO:0007669"/>
    <property type="project" value="TreeGrafter"/>
</dbReference>
<dbReference type="InterPro" id="IPR050360">
    <property type="entry name" value="MFS_Sugar_Transporters"/>
</dbReference>
<evidence type="ECO:0000256" key="2">
    <source>
        <dbReference type="ARBA" id="ARBA00010992"/>
    </source>
</evidence>
<reference evidence="8" key="1">
    <citation type="submission" date="2023-06" db="EMBL/GenBank/DDBJ databases">
        <authorList>
            <person name="Kurt Z."/>
        </authorList>
    </citation>
    <scope>NUCLEOTIDE SEQUENCE</scope>
</reference>
<feature type="transmembrane region" description="Helical" evidence="6">
    <location>
        <begin position="344"/>
        <end position="367"/>
    </location>
</feature>
<dbReference type="InterPro" id="IPR020846">
    <property type="entry name" value="MFS_dom"/>
</dbReference>
<feature type="transmembrane region" description="Helical" evidence="6">
    <location>
        <begin position="249"/>
        <end position="269"/>
    </location>
</feature>
<dbReference type="PANTHER" id="PTHR48022:SF2">
    <property type="entry name" value="PLASTIDIC GLUCOSE TRANSPORTER 4"/>
    <property type="match status" value="1"/>
</dbReference>
<accession>A0AA86QE22</accession>
<feature type="transmembrane region" description="Helical" evidence="6">
    <location>
        <begin position="373"/>
        <end position="391"/>
    </location>
</feature>
<feature type="transmembrane region" description="Helical" evidence="6">
    <location>
        <begin position="161"/>
        <end position="181"/>
    </location>
</feature>
<evidence type="ECO:0000313" key="8">
    <source>
        <dbReference type="EMBL" id="CAI9955086.1"/>
    </source>
</evidence>
<comment type="subcellular location">
    <subcellularLocation>
        <location evidence="1">Membrane</location>
        <topology evidence="1">Multi-pass membrane protein</topology>
    </subcellularLocation>
</comment>
<gene>
    <name evidence="8" type="ORF">HINF_LOCUS42731</name>
    <name evidence="9" type="ORF">HINF_LOCUS61211</name>
</gene>
<feature type="domain" description="Major facilitator superfamily (MFS) profile" evidence="7">
    <location>
        <begin position="1"/>
        <end position="395"/>
    </location>
</feature>
<evidence type="ECO:0000256" key="4">
    <source>
        <dbReference type="ARBA" id="ARBA00022989"/>
    </source>
</evidence>
<dbReference type="Gene3D" id="1.20.1250.20">
    <property type="entry name" value="MFS general substrate transporter like domains"/>
    <property type="match status" value="2"/>
</dbReference>
<comment type="similarity">
    <text evidence="2">Belongs to the major facilitator superfamily. Sugar transporter (TC 2.A.1.1) family.</text>
</comment>
<feature type="transmembrane region" description="Helical" evidence="6">
    <location>
        <begin position="43"/>
        <end position="62"/>
    </location>
</feature>
<dbReference type="PROSITE" id="PS50850">
    <property type="entry name" value="MFS"/>
    <property type="match status" value="1"/>
</dbReference>
<dbReference type="EMBL" id="CATOUU010000855">
    <property type="protein sequence ID" value="CAI9955086.1"/>
    <property type="molecule type" value="Genomic_DNA"/>
</dbReference>
<sequence length="453" mass="50180">MKIVILAYVIGGLTRGTMLYQLTTVLIQMYTGISSVTYTLTPTIIAVLSISCLLGSLIGTVLTPKLVKRLGRETSLRLVSILTLVLNIIAAPAVHWGYLFVCKALGGVTTVLMVTMIPEIGAEQLDARVRGIVGSLTNVSLQLSMVLCNIIQYFICLENTFYYISHVLPSFLSVVMIILSFMMKEKSAKEKALEEIVKPESILQKKYKKSLIVALSLGMSIAATGINPILHYSTIIFEETFSSPKSGTIGALITSGVSFLASIFTLPLIKKYKRKTLFCLGLNIMIACYITFIVTLYVLPMQSSTSKIIILAATAVAIVSYHFSSGALFFIIMGEVFPRNIKTVSINITMGTCVLAILITIFIFPLMSQQSNYIMYLCWVLLVEFLIIVYIPETHNRSLAEIEAMMVLEEYRIDMENKVEQDLKDNRSTCETIQTQAQITDENDRNVVVASDP</sequence>
<evidence type="ECO:0000313" key="10">
    <source>
        <dbReference type="Proteomes" id="UP001642409"/>
    </source>
</evidence>
<dbReference type="SUPFAM" id="SSF103473">
    <property type="entry name" value="MFS general substrate transporter"/>
    <property type="match status" value="1"/>
</dbReference>
<feature type="transmembrane region" description="Helical" evidence="6">
    <location>
        <begin position="276"/>
        <end position="297"/>
    </location>
</feature>
<dbReference type="InterPro" id="IPR036259">
    <property type="entry name" value="MFS_trans_sf"/>
</dbReference>
<keyword evidence="4 6" id="KW-1133">Transmembrane helix</keyword>
<feature type="transmembrane region" description="Helical" evidence="6">
    <location>
        <begin position="96"/>
        <end position="117"/>
    </location>
</feature>
<dbReference type="EMBL" id="CAXDID020000364">
    <property type="protein sequence ID" value="CAL6082419.1"/>
    <property type="molecule type" value="Genomic_DNA"/>
</dbReference>
<evidence type="ECO:0000256" key="1">
    <source>
        <dbReference type="ARBA" id="ARBA00004141"/>
    </source>
</evidence>
<comment type="caution">
    <text evidence="8">The sequence shown here is derived from an EMBL/GenBank/DDBJ whole genome shotgun (WGS) entry which is preliminary data.</text>
</comment>
<dbReference type="InterPro" id="IPR005828">
    <property type="entry name" value="MFS_sugar_transport-like"/>
</dbReference>
<dbReference type="Pfam" id="PF00083">
    <property type="entry name" value="Sugar_tr"/>
    <property type="match status" value="2"/>
</dbReference>
<evidence type="ECO:0000256" key="3">
    <source>
        <dbReference type="ARBA" id="ARBA00022692"/>
    </source>
</evidence>
<evidence type="ECO:0000313" key="9">
    <source>
        <dbReference type="EMBL" id="CAL6082419.1"/>
    </source>
</evidence>
<feature type="transmembrane region" description="Helical" evidence="6">
    <location>
        <begin position="211"/>
        <end position="229"/>
    </location>
</feature>
<protein>
    <submittedName>
        <fullName evidence="8">Sugar (And other) transporter family protein</fullName>
    </submittedName>
    <submittedName>
        <fullName evidence="9">Sugar_(And other) transporter family protein</fullName>
    </submittedName>
</protein>
<evidence type="ECO:0000256" key="6">
    <source>
        <dbReference type="SAM" id="Phobius"/>
    </source>
</evidence>
<evidence type="ECO:0000259" key="7">
    <source>
        <dbReference type="PROSITE" id="PS50850"/>
    </source>
</evidence>
<evidence type="ECO:0000256" key="5">
    <source>
        <dbReference type="ARBA" id="ARBA00023136"/>
    </source>
</evidence>
<dbReference type="GO" id="GO:0016020">
    <property type="term" value="C:membrane"/>
    <property type="evidence" value="ECO:0007669"/>
    <property type="project" value="UniProtKB-SubCell"/>
</dbReference>
<feature type="transmembrane region" description="Helical" evidence="6">
    <location>
        <begin position="74"/>
        <end position="90"/>
    </location>
</feature>
<organism evidence="8">
    <name type="scientific">Hexamita inflata</name>
    <dbReference type="NCBI Taxonomy" id="28002"/>
    <lineage>
        <taxon>Eukaryota</taxon>
        <taxon>Metamonada</taxon>
        <taxon>Diplomonadida</taxon>
        <taxon>Hexamitidae</taxon>
        <taxon>Hexamitinae</taxon>
        <taxon>Hexamita</taxon>
    </lineage>
</organism>
<feature type="transmembrane region" description="Helical" evidence="6">
    <location>
        <begin position="129"/>
        <end position="155"/>
    </location>
</feature>
<name>A0AA86QE22_9EUKA</name>